<accession>A0A7W5ZG59</accession>
<dbReference type="Proteomes" id="UP000541352">
    <property type="component" value="Unassembled WGS sequence"/>
</dbReference>
<evidence type="ECO:0000313" key="2">
    <source>
        <dbReference type="EMBL" id="MBB3836737.1"/>
    </source>
</evidence>
<dbReference type="RefSeq" id="WP_122929346.1">
    <property type="nucleotide sequence ID" value="NZ_JACIBY010000001.1"/>
</dbReference>
<comment type="caution">
    <text evidence="2">The sequence shown here is derived from an EMBL/GenBank/DDBJ whole genome shotgun (WGS) entry which is preliminary data.</text>
</comment>
<sequence length="68" mass="7348">MKKLSNLNWAWIGAGIGAVGGYLYWKEIGCVTGTCPIKSQWQTMVPYGTLLGYLGADLVQSLLKPKAS</sequence>
<keyword evidence="3" id="KW-1185">Reference proteome</keyword>
<protein>
    <recommendedName>
        <fullName evidence="4">YtxH domain-containing protein</fullName>
    </recommendedName>
</protein>
<evidence type="ECO:0000313" key="3">
    <source>
        <dbReference type="Proteomes" id="UP000541352"/>
    </source>
</evidence>
<keyword evidence="1" id="KW-0472">Membrane</keyword>
<gene>
    <name evidence="2" type="ORF">FHS57_000719</name>
</gene>
<organism evidence="2 3">
    <name type="scientific">Runella defluvii</name>
    <dbReference type="NCBI Taxonomy" id="370973"/>
    <lineage>
        <taxon>Bacteria</taxon>
        <taxon>Pseudomonadati</taxon>
        <taxon>Bacteroidota</taxon>
        <taxon>Cytophagia</taxon>
        <taxon>Cytophagales</taxon>
        <taxon>Spirosomataceae</taxon>
        <taxon>Runella</taxon>
    </lineage>
</organism>
<dbReference type="AlphaFoldDB" id="A0A7W5ZG59"/>
<feature type="transmembrane region" description="Helical" evidence="1">
    <location>
        <begin position="7"/>
        <end position="25"/>
    </location>
</feature>
<dbReference type="EMBL" id="JACIBY010000001">
    <property type="protein sequence ID" value="MBB3836737.1"/>
    <property type="molecule type" value="Genomic_DNA"/>
</dbReference>
<evidence type="ECO:0000256" key="1">
    <source>
        <dbReference type="SAM" id="Phobius"/>
    </source>
</evidence>
<dbReference type="Pfam" id="PF19628">
    <property type="entry name" value="DUF6132"/>
    <property type="match status" value="1"/>
</dbReference>
<reference evidence="2 3" key="1">
    <citation type="submission" date="2020-08" db="EMBL/GenBank/DDBJ databases">
        <title>Genomic Encyclopedia of Type Strains, Phase IV (KMG-IV): sequencing the most valuable type-strain genomes for metagenomic binning, comparative biology and taxonomic classification.</title>
        <authorList>
            <person name="Goeker M."/>
        </authorList>
    </citation>
    <scope>NUCLEOTIDE SEQUENCE [LARGE SCALE GENOMIC DNA]</scope>
    <source>
        <strain evidence="2 3">DSM 17976</strain>
    </source>
</reference>
<keyword evidence="1" id="KW-1133">Transmembrane helix</keyword>
<dbReference type="InterPro" id="IPR045764">
    <property type="entry name" value="DUF6132"/>
</dbReference>
<keyword evidence="1" id="KW-0812">Transmembrane</keyword>
<name>A0A7W5ZG59_9BACT</name>
<evidence type="ECO:0008006" key="4">
    <source>
        <dbReference type="Google" id="ProtNLM"/>
    </source>
</evidence>
<proteinExistence type="predicted"/>